<protein>
    <recommendedName>
        <fullName evidence="9">Major facilitator superfamily (MFS) profile domain-containing protein</fullName>
    </recommendedName>
</protein>
<dbReference type="InterPro" id="IPR036259">
    <property type="entry name" value="MFS_trans_sf"/>
</dbReference>
<feature type="transmembrane region" description="Helical" evidence="8">
    <location>
        <begin position="860"/>
        <end position="880"/>
    </location>
</feature>
<dbReference type="AlphaFoldDB" id="A0A835G5G6"/>
<feature type="transmembrane region" description="Helical" evidence="8">
    <location>
        <begin position="796"/>
        <end position="818"/>
    </location>
</feature>
<dbReference type="Pfam" id="PF00083">
    <property type="entry name" value="Sugar_tr"/>
    <property type="match status" value="2"/>
</dbReference>
<keyword evidence="4" id="KW-0762">Sugar transport</keyword>
<evidence type="ECO:0000256" key="8">
    <source>
        <dbReference type="SAM" id="Phobius"/>
    </source>
</evidence>
<proteinExistence type="predicted"/>
<feature type="transmembrane region" description="Helical" evidence="8">
    <location>
        <begin position="290"/>
        <end position="313"/>
    </location>
</feature>
<dbReference type="FunFam" id="1.20.1250.20:FF:000218">
    <property type="entry name" value="facilitated trehalose transporter Tret1"/>
    <property type="match status" value="1"/>
</dbReference>
<feature type="transmembrane region" description="Helical" evidence="8">
    <location>
        <begin position="607"/>
        <end position="625"/>
    </location>
</feature>
<evidence type="ECO:0000256" key="2">
    <source>
        <dbReference type="ARBA" id="ARBA00022448"/>
    </source>
</evidence>
<dbReference type="GO" id="GO:0005886">
    <property type="term" value="C:plasma membrane"/>
    <property type="evidence" value="ECO:0007669"/>
    <property type="project" value="UniProtKB-SubCell"/>
</dbReference>
<keyword evidence="5 8" id="KW-0812">Transmembrane</keyword>
<feature type="domain" description="Major facilitator superfamily (MFS) profile" evidence="9">
    <location>
        <begin position="21"/>
        <end position="439"/>
    </location>
</feature>
<keyword evidence="3" id="KW-1003">Cell membrane</keyword>
<evidence type="ECO:0000313" key="11">
    <source>
        <dbReference type="Proteomes" id="UP000648187"/>
    </source>
</evidence>
<dbReference type="SUPFAM" id="SSF103473">
    <property type="entry name" value="MFS general substrate transporter"/>
    <property type="match status" value="2"/>
</dbReference>
<comment type="subcellular location">
    <subcellularLocation>
        <location evidence="1">Cell membrane</location>
        <topology evidence="1">Multi-pass membrane protein</topology>
    </subcellularLocation>
</comment>
<accession>A0A835G5G6</accession>
<dbReference type="PANTHER" id="PTHR48021:SF33">
    <property type="entry name" value="AT22075P-RELATED"/>
    <property type="match status" value="1"/>
</dbReference>
<evidence type="ECO:0000256" key="7">
    <source>
        <dbReference type="ARBA" id="ARBA00023136"/>
    </source>
</evidence>
<sequence>MEKEKVRTKELLIQVLATAIICFQACLTGFVVSWPSYTVGNFMSNETVLSRPMSSLDVSLLGSLPNIGGLIISPFCGYAFNTFGRKYATILFTLPYILTWLIISVTSSVPLVLASMCIGGIGIAGQNVAIIYISEIAHDSIRGGLTASSASGYFLGILVTYALGGNLGYMEVIYTHLGLSILCVLLLLLLPESPVFLVLVGREEDAAKSIAFYRQLDAKSKEVEAEIAKIRLQIDPRLETLLEGDNEKSKSSKRALMMVLIIMALTIMMGCVVLQVYAEPLFKEAAPTMPSNQCAIFLALDFLIASVLCVLAIDRFGRKFLLILTSAGSGICTVLLGAQLQFHWAPAWFTVLLIYGFSFIFTLGCAVIPFVLTAEVFLPEVRSFCNSVVMAFTWVFNFLTLVIFHPLVEAIGLGPVFYFFSVVCFTGTIYSQFCIPETKGLSADAIQLLFLKGRRQSIKSIKKHIKSYTKNLEEIDIAMLQCVSYLTTLTGLVFSWPSYNVANFMSNDTVLSAPMSSVDVSLLGSLTNVGAMIATPFSGYIVNKLGRKYSAMLFGLPFVLSWTIISLSTSIPMLLLAMALAGLGTAGQTISSIYISEISQDSIRGALMSTVVSSYFMGVLISYIFGGYLDYSLIVYLHLSMSVLYIIMVAVLKESPEAKESIAFYRQVKPTSKEVEVELSKIKLLLDPRLEKILEGEADPTITKELISPSPPVQQLSEWQFLKQSQTSIQALITSLACMATMILMGNIALQVYAETLFREAVPSMDSNQCSIFLAIDLLLASVLCSFAIDKYGRKPLMISTSVLASVCTTVLGTQIQWHWAPHWFTALIIYVYSFIFNFGVAVIPFVLSAELFLPEVRGLCGSIVMTCGWAMNFVTVLIFTPVVEEVGFAPLFYAFSVVGFVGAGYCVFYLPETKGLSIDAIQALFVKKTKRKIDA</sequence>
<feature type="transmembrane region" description="Helical" evidence="8">
    <location>
        <begin position="58"/>
        <end position="80"/>
    </location>
</feature>
<feature type="transmembrane region" description="Helical" evidence="8">
    <location>
        <begin position="824"/>
        <end position="848"/>
    </location>
</feature>
<feature type="transmembrane region" description="Helical" evidence="8">
    <location>
        <begin position="145"/>
        <end position="164"/>
    </location>
</feature>
<feature type="transmembrane region" description="Helical" evidence="8">
    <location>
        <begin position="549"/>
        <end position="567"/>
    </location>
</feature>
<evidence type="ECO:0000256" key="5">
    <source>
        <dbReference type="ARBA" id="ARBA00022692"/>
    </source>
</evidence>
<feature type="domain" description="Major facilitator superfamily (MFS) profile" evidence="9">
    <location>
        <begin position="483"/>
        <end position="915"/>
    </location>
</feature>
<feature type="transmembrane region" description="Helical" evidence="8">
    <location>
        <begin position="255"/>
        <end position="278"/>
    </location>
</feature>
<feature type="transmembrane region" description="Helical" evidence="8">
    <location>
        <begin position="772"/>
        <end position="789"/>
    </location>
</feature>
<gene>
    <name evidence="10" type="ORF">HW555_011401</name>
</gene>
<evidence type="ECO:0000259" key="9">
    <source>
        <dbReference type="PROSITE" id="PS50850"/>
    </source>
</evidence>
<evidence type="ECO:0000256" key="4">
    <source>
        <dbReference type="ARBA" id="ARBA00022597"/>
    </source>
</evidence>
<dbReference type="PANTHER" id="PTHR48021">
    <property type="match status" value="1"/>
</dbReference>
<feature type="transmembrane region" description="Helical" evidence="8">
    <location>
        <begin position="176"/>
        <end position="200"/>
    </location>
</feature>
<feature type="transmembrane region" description="Helical" evidence="8">
    <location>
        <begin position="410"/>
        <end position="430"/>
    </location>
</feature>
<dbReference type="GO" id="GO:0022857">
    <property type="term" value="F:transmembrane transporter activity"/>
    <property type="evidence" value="ECO:0007669"/>
    <property type="project" value="InterPro"/>
</dbReference>
<feature type="transmembrane region" description="Helical" evidence="8">
    <location>
        <begin position="384"/>
        <end position="404"/>
    </location>
</feature>
<keyword evidence="6 8" id="KW-1133">Transmembrane helix</keyword>
<dbReference type="InterPro" id="IPR050549">
    <property type="entry name" value="MFS_Trehalose_Transporter"/>
</dbReference>
<dbReference type="EMBL" id="JACKWZ010000333">
    <property type="protein sequence ID" value="KAF9409159.1"/>
    <property type="molecule type" value="Genomic_DNA"/>
</dbReference>
<feature type="transmembrane region" description="Helical" evidence="8">
    <location>
        <begin position="573"/>
        <end position="595"/>
    </location>
</feature>
<dbReference type="InterPro" id="IPR005828">
    <property type="entry name" value="MFS_sugar_transport-like"/>
</dbReference>
<keyword evidence="11" id="KW-1185">Reference proteome</keyword>
<evidence type="ECO:0000256" key="6">
    <source>
        <dbReference type="ARBA" id="ARBA00022989"/>
    </source>
</evidence>
<keyword evidence="2" id="KW-0813">Transport</keyword>
<feature type="transmembrane region" description="Helical" evidence="8">
    <location>
        <begin position="320"/>
        <end position="342"/>
    </location>
</feature>
<name>A0A835G5G6_SPOEX</name>
<feature type="transmembrane region" description="Helical" evidence="8">
    <location>
        <begin position="731"/>
        <end position="752"/>
    </location>
</feature>
<dbReference type="Gene3D" id="1.20.1250.20">
    <property type="entry name" value="MFS general substrate transporter like domains"/>
    <property type="match status" value="2"/>
</dbReference>
<feature type="transmembrane region" description="Helical" evidence="8">
    <location>
        <begin position="111"/>
        <end position="133"/>
    </location>
</feature>
<dbReference type="InterPro" id="IPR020846">
    <property type="entry name" value="MFS_dom"/>
</dbReference>
<evidence type="ECO:0000256" key="3">
    <source>
        <dbReference type="ARBA" id="ARBA00022475"/>
    </source>
</evidence>
<feature type="transmembrane region" description="Helical" evidence="8">
    <location>
        <begin position="631"/>
        <end position="652"/>
    </location>
</feature>
<feature type="transmembrane region" description="Helical" evidence="8">
    <location>
        <begin position="520"/>
        <end position="542"/>
    </location>
</feature>
<reference evidence="10" key="1">
    <citation type="submission" date="2020-08" db="EMBL/GenBank/DDBJ databases">
        <title>Spodoptera exigua strain:BAW_Kor-Di-RS1 Genome sequencing and assembly.</title>
        <authorList>
            <person name="Kim J."/>
            <person name="Nam H.Y."/>
            <person name="Kwon M."/>
            <person name="Choi J.H."/>
            <person name="Cho S.R."/>
            <person name="Kim G.-H."/>
        </authorList>
    </citation>
    <scope>NUCLEOTIDE SEQUENCE</scope>
    <source>
        <strain evidence="10">BAW_Kor-Di-RS1</strain>
        <tissue evidence="10">Whole-body</tissue>
    </source>
</reference>
<feature type="transmembrane region" description="Helical" evidence="8">
    <location>
        <begin position="87"/>
        <end position="105"/>
    </location>
</feature>
<organism evidence="10 11">
    <name type="scientific">Spodoptera exigua</name>
    <name type="common">Beet armyworm</name>
    <name type="synonym">Noctua fulgens</name>
    <dbReference type="NCBI Taxonomy" id="7107"/>
    <lineage>
        <taxon>Eukaryota</taxon>
        <taxon>Metazoa</taxon>
        <taxon>Ecdysozoa</taxon>
        <taxon>Arthropoda</taxon>
        <taxon>Hexapoda</taxon>
        <taxon>Insecta</taxon>
        <taxon>Pterygota</taxon>
        <taxon>Neoptera</taxon>
        <taxon>Endopterygota</taxon>
        <taxon>Lepidoptera</taxon>
        <taxon>Glossata</taxon>
        <taxon>Ditrysia</taxon>
        <taxon>Noctuoidea</taxon>
        <taxon>Noctuidae</taxon>
        <taxon>Amphipyrinae</taxon>
        <taxon>Spodoptera</taxon>
    </lineage>
</organism>
<comment type="caution">
    <text evidence="10">The sequence shown here is derived from an EMBL/GenBank/DDBJ whole genome shotgun (WGS) entry which is preliminary data.</text>
</comment>
<feature type="transmembrane region" description="Helical" evidence="8">
    <location>
        <begin position="892"/>
        <end position="911"/>
    </location>
</feature>
<dbReference type="PROSITE" id="PS50850">
    <property type="entry name" value="MFS"/>
    <property type="match status" value="2"/>
</dbReference>
<feature type="transmembrane region" description="Helical" evidence="8">
    <location>
        <begin position="477"/>
        <end position="496"/>
    </location>
</feature>
<evidence type="ECO:0000256" key="1">
    <source>
        <dbReference type="ARBA" id="ARBA00004651"/>
    </source>
</evidence>
<dbReference type="Proteomes" id="UP000648187">
    <property type="component" value="Unassembled WGS sequence"/>
</dbReference>
<feature type="transmembrane region" description="Helical" evidence="8">
    <location>
        <begin position="12"/>
        <end position="34"/>
    </location>
</feature>
<feature type="transmembrane region" description="Helical" evidence="8">
    <location>
        <begin position="348"/>
        <end position="372"/>
    </location>
</feature>
<evidence type="ECO:0000313" key="10">
    <source>
        <dbReference type="EMBL" id="KAF9409159.1"/>
    </source>
</evidence>
<keyword evidence="7 8" id="KW-0472">Membrane</keyword>